<dbReference type="Proteomes" id="UP000008524">
    <property type="component" value="Chromosome 9"/>
</dbReference>
<dbReference type="RefSeq" id="XP_803783.1">
    <property type="nucleotide sequence ID" value="XM_798690.1"/>
</dbReference>
<dbReference type="InParanoid" id="Q38F67"/>
<dbReference type="PaxDb" id="5691-EAN76553"/>
<feature type="transmembrane region" description="Helical" evidence="1">
    <location>
        <begin position="53"/>
        <end position="73"/>
    </location>
</feature>
<reference evidence="2 3" key="1">
    <citation type="journal article" date="2005" name="Science">
        <title>Comparative genomics of trypanosomatid parasitic protozoa.</title>
        <authorList>
            <person name="El-Sayed N.M."/>
            <person name="Myler P.J."/>
            <person name="Blandin G."/>
            <person name="Berriman M."/>
            <person name="Crabtree J."/>
            <person name="Aggarwal G."/>
            <person name="Caler E."/>
            <person name="Renauld H."/>
            <person name="Worthey E.A."/>
            <person name="Hertz-Fowler C."/>
            <person name="Ghedin E."/>
            <person name="Peacock C."/>
            <person name="Bartholomeu D.C."/>
            <person name="Haas B.J."/>
            <person name="Tran A.N."/>
            <person name="Wortman J.R."/>
            <person name="Alsmark U.C."/>
            <person name="Angiuoli S."/>
            <person name="Anupama A."/>
            <person name="Badger J."/>
            <person name="Bringaud F."/>
            <person name="Cadag E."/>
            <person name="Carlton J.M."/>
            <person name="Cerqueira G.C."/>
            <person name="Creasy T."/>
            <person name="Delcher A.L."/>
            <person name="Djikeng A."/>
            <person name="Embley T.M."/>
            <person name="Hauser C."/>
            <person name="Ivens A.C."/>
            <person name="Kummerfeld S.K."/>
            <person name="Pereira-Leal J.B."/>
            <person name="Nilsson D."/>
            <person name="Peterson J."/>
            <person name="Salzberg S.L."/>
            <person name="Shallom J."/>
            <person name="Silva J.C."/>
            <person name="Sundaram J."/>
            <person name="Westenberger S."/>
            <person name="White O."/>
            <person name="Melville S.E."/>
            <person name="Donelson J.E."/>
            <person name="Andersson B."/>
            <person name="Stuart K.D."/>
            <person name="Hall N."/>
        </authorList>
    </citation>
    <scope>NUCLEOTIDE SEQUENCE [LARGE SCALE GENOMIC DNA]</scope>
    <source>
        <strain evidence="2 3">927/4 GUTat10.1</strain>
    </source>
</reference>
<dbReference type="EMBL" id="CM000207">
    <property type="protein sequence ID" value="EAN76553.1"/>
    <property type="molecule type" value="Genomic_DNA"/>
</dbReference>
<sequence>MNDSSCLQTALSGGFYQLSFFSWLHISFLYLLPHSMKVRKGTPRHGISEGYVVCTRYAYIYTCMYVFICFAFTPSPLH</sequence>
<accession>Q38F67</accession>
<reference evidence="2 3" key="2">
    <citation type="journal article" date="2005" name="Science">
        <title>The genome of the African trypanosome Trypanosoma brucei.</title>
        <authorList>
            <person name="Berriman M."/>
            <person name="Ghedin E."/>
            <person name="Hertz-Fowler C."/>
            <person name="Blandin G."/>
            <person name="Renauld H."/>
            <person name="Bartholomeu D.C."/>
            <person name="Lennard N.J."/>
            <person name="Caler E."/>
            <person name="Hamlin N.E."/>
            <person name="Haas B."/>
            <person name="Bohme U."/>
            <person name="Hannick L."/>
            <person name="Aslett M.A."/>
            <person name="Shallom J."/>
            <person name="Marcello L."/>
            <person name="Hou L."/>
            <person name="Wickstead B."/>
            <person name="Alsmark U.C."/>
            <person name="Arrowsmith C."/>
            <person name="Atkin R.J."/>
            <person name="Barron A.J."/>
            <person name="Bringaud F."/>
            <person name="Brooks K."/>
            <person name="Carrington M."/>
            <person name="Cherevach I."/>
            <person name="Chillingworth T.J."/>
            <person name="Churcher C."/>
            <person name="Clark L.N."/>
            <person name="Corton C.H."/>
            <person name="Cronin A."/>
            <person name="Davies R.M."/>
            <person name="Doggett J."/>
            <person name="Djikeng A."/>
            <person name="Feldblyum T."/>
            <person name="Field M.C."/>
            <person name="Fraser A."/>
            <person name="Goodhead I."/>
            <person name="Hance Z."/>
            <person name="Harper D."/>
            <person name="Harris B.R."/>
            <person name="Hauser H."/>
            <person name="Hostetler J."/>
            <person name="Ivens A."/>
            <person name="Jagels K."/>
            <person name="Johnson D."/>
            <person name="Johnson J."/>
            <person name="Jones K."/>
            <person name="Kerhornou A.X."/>
            <person name="Koo H."/>
            <person name="Larke N."/>
            <person name="Landfear S."/>
            <person name="Larkin C."/>
            <person name="Leech V."/>
            <person name="Line A."/>
            <person name="Lord A."/>
            <person name="Macleod A."/>
            <person name="Mooney P.J."/>
            <person name="Moule S."/>
            <person name="Martin D.M."/>
            <person name="Morgan G.W."/>
            <person name="Mungall K."/>
            <person name="Norbertczak H."/>
            <person name="Ormond D."/>
            <person name="Pai G."/>
            <person name="Peacock C.S."/>
            <person name="Peterson J."/>
            <person name="Quail M.A."/>
            <person name="Rabbinowitsch E."/>
            <person name="Rajandream M.A."/>
            <person name="Reitter C."/>
            <person name="Salzberg S.L."/>
            <person name="Sanders M."/>
            <person name="Schobel S."/>
            <person name="Sharp S."/>
            <person name="Simmonds M."/>
            <person name="Simpson A.J."/>
            <person name="Tallon L."/>
            <person name="Turner C.M."/>
            <person name="Tait A."/>
            <person name="Tivey A.R."/>
            <person name="Van Aken S."/>
            <person name="Walker D."/>
            <person name="Wanless D."/>
            <person name="Wang S."/>
            <person name="White B."/>
            <person name="White O."/>
            <person name="Whitehead S."/>
            <person name="Woodward J."/>
            <person name="Wortman J."/>
            <person name="Adams M.D."/>
            <person name="Embley T.M."/>
            <person name="Gull K."/>
            <person name="Ullu E."/>
            <person name="Barry J.D."/>
            <person name="Fairlamb A.H."/>
            <person name="Opperdoes F."/>
            <person name="Barrell B.G."/>
            <person name="Donelson J.E."/>
            <person name="Hall N."/>
            <person name="Fraser C.M."/>
            <person name="Melville S.E."/>
            <person name="El-Sayed N.M."/>
        </authorList>
    </citation>
    <scope>NUCLEOTIDE SEQUENCE [LARGE SCALE GENOMIC DNA]</scope>
    <source>
        <strain evidence="2 3">927/4 GUTat10.1</strain>
    </source>
</reference>
<keyword evidence="1" id="KW-1133">Transmembrane helix</keyword>
<organism evidence="2 3">
    <name type="scientific">Trypanosoma brucei brucei (strain 927/4 GUTat10.1)</name>
    <dbReference type="NCBI Taxonomy" id="185431"/>
    <lineage>
        <taxon>Eukaryota</taxon>
        <taxon>Discoba</taxon>
        <taxon>Euglenozoa</taxon>
        <taxon>Kinetoplastea</taxon>
        <taxon>Metakinetoplastina</taxon>
        <taxon>Trypanosomatida</taxon>
        <taxon>Trypanosomatidae</taxon>
        <taxon>Trypanosoma</taxon>
    </lineage>
</organism>
<evidence type="ECO:0000256" key="1">
    <source>
        <dbReference type="SAM" id="Phobius"/>
    </source>
</evidence>
<keyword evidence="1" id="KW-0472">Membrane</keyword>
<dbReference type="AlphaFoldDB" id="Q38F67"/>
<feature type="transmembrane region" description="Helical" evidence="1">
    <location>
        <begin position="14"/>
        <end position="32"/>
    </location>
</feature>
<proteinExistence type="predicted"/>
<gene>
    <name evidence="2" type="ORF">Tb09.v1.0190</name>
</gene>
<evidence type="ECO:0000313" key="2">
    <source>
        <dbReference type="EMBL" id="EAN76553.1"/>
    </source>
</evidence>
<protein>
    <submittedName>
        <fullName evidence="2">Uncharacterized protein</fullName>
    </submittedName>
</protein>
<evidence type="ECO:0000313" key="3">
    <source>
        <dbReference type="Proteomes" id="UP000008524"/>
    </source>
</evidence>
<keyword evidence="3" id="KW-1185">Reference proteome</keyword>
<keyword evidence="1" id="KW-0812">Transmembrane</keyword>
<name>Q38F67_TRYB2</name>
<dbReference type="GeneID" id="3659962"/>
<dbReference type="KEGG" id="tbr:Tb09.v1.0190"/>